<dbReference type="EMBL" id="JABEZX010000011">
    <property type="protein sequence ID" value="MBA0570629.1"/>
    <property type="molecule type" value="Genomic_DNA"/>
</dbReference>
<sequence>MAMPHKSISENSTSIILSSQSCALLQLFVLLLLISPLFARPIYSSSSTTRNLHPFSTSSTSIPAAQSPGKTGATDGRFEADVHEVPSGPNPESNKHENAANTNYKAKISFEKENCLWNGNGYWIGDSCLVGVDSLLNSLLLF</sequence>
<feature type="compositionally biased region" description="Polar residues" evidence="1">
    <location>
        <begin position="46"/>
        <end position="64"/>
    </location>
</feature>
<dbReference type="Proteomes" id="UP000593572">
    <property type="component" value="Unassembled WGS sequence"/>
</dbReference>
<reference evidence="2 3" key="1">
    <citation type="journal article" date="2019" name="Genome Biol. Evol.">
        <title>Insights into the evolution of the New World diploid cottons (Gossypium, subgenus Houzingenia) based on genome sequencing.</title>
        <authorList>
            <person name="Grover C.E."/>
            <person name="Arick M.A. 2nd"/>
            <person name="Thrash A."/>
            <person name="Conover J.L."/>
            <person name="Sanders W.S."/>
            <person name="Peterson D.G."/>
            <person name="Frelichowski J.E."/>
            <person name="Scheffler J.A."/>
            <person name="Scheffler B.E."/>
            <person name="Wendel J.F."/>
        </authorList>
    </citation>
    <scope>NUCLEOTIDE SEQUENCE [LARGE SCALE GENOMIC DNA]</scope>
    <source>
        <strain evidence="2">157</strain>
        <tissue evidence="2">Leaf</tissue>
    </source>
</reference>
<evidence type="ECO:0000313" key="2">
    <source>
        <dbReference type="EMBL" id="MBA0570629.1"/>
    </source>
</evidence>
<dbReference type="AlphaFoldDB" id="A0A7J8N120"/>
<dbReference type="PROSITE" id="PS51257">
    <property type="entry name" value="PROKAR_LIPOPROTEIN"/>
    <property type="match status" value="1"/>
</dbReference>
<proteinExistence type="predicted"/>
<feature type="region of interest" description="Disordered" evidence="1">
    <location>
        <begin position="46"/>
        <end position="99"/>
    </location>
</feature>
<gene>
    <name evidence="2" type="ORF">Golob_004249</name>
</gene>
<organism evidence="2 3">
    <name type="scientific">Gossypium lobatum</name>
    <dbReference type="NCBI Taxonomy" id="34289"/>
    <lineage>
        <taxon>Eukaryota</taxon>
        <taxon>Viridiplantae</taxon>
        <taxon>Streptophyta</taxon>
        <taxon>Embryophyta</taxon>
        <taxon>Tracheophyta</taxon>
        <taxon>Spermatophyta</taxon>
        <taxon>Magnoliopsida</taxon>
        <taxon>eudicotyledons</taxon>
        <taxon>Gunneridae</taxon>
        <taxon>Pentapetalae</taxon>
        <taxon>rosids</taxon>
        <taxon>malvids</taxon>
        <taxon>Malvales</taxon>
        <taxon>Malvaceae</taxon>
        <taxon>Malvoideae</taxon>
        <taxon>Gossypium</taxon>
    </lineage>
</organism>
<name>A0A7J8N120_9ROSI</name>
<evidence type="ECO:0000256" key="1">
    <source>
        <dbReference type="SAM" id="MobiDB-lite"/>
    </source>
</evidence>
<accession>A0A7J8N120</accession>
<comment type="caution">
    <text evidence="2">The sequence shown here is derived from an EMBL/GenBank/DDBJ whole genome shotgun (WGS) entry which is preliminary data.</text>
</comment>
<evidence type="ECO:0000313" key="3">
    <source>
        <dbReference type="Proteomes" id="UP000593572"/>
    </source>
</evidence>
<protein>
    <submittedName>
        <fullName evidence="2">Uncharacterized protein</fullName>
    </submittedName>
</protein>
<keyword evidence="3" id="KW-1185">Reference proteome</keyword>